<feature type="domain" description="J" evidence="3">
    <location>
        <begin position="241"/>
        <end position="307"/>
    </location>
</feature>
<name>A0A6T7H6P4_9STRA</name>
<reference evidence="5" key="1">
    <citation type="submission" date="2021-01" db="EMBL/GenBank/DDBJ databases">
        <authorList>
            <person name="Corre E."/>
            <person name="Pelletier E."/>
            <person name="Niang G."/>
            <person name="Scheremetjew M."/>
            <person name="Finn R."/>
            <person name="Kale V."/>
            <person name="Holt S."/>
            <person name="Cochrane G."/>
            <person name="Meng A."/>
            <person name="Brown T."/>
            <person name="Cohen L."/>
        </authorList>
    </citation>
    <scope>NUCLEOTIDE SEQUENCE</scope>
    <source>
        <strain evidence="5">CCMP2084</strain>
    </source>
</reference>
<organism evidence="5">
    <name type="scientific">Attheya septentrionalis</name>
    <dbReference type="NCBI Taxonomy" id="420275"/>
    <lineage>
        <taxon>Eukaryota</taxon>
        <taxon>Sar</taxon>
        <taxon>Stramenopiles</taxon>
        <taxon>Ochrophyta</taxon>
        <taxon>Bacillariophyta</taxon>
        <taxon>Coscinodiscophyceae</taxon>
        <taxon>Chaetocerotophycidae</taxon>
        <taxon>Chaetocerotales</taxon>
        <taxon>Attheyaceae</taxon>
        <taxon>Attheya</taxon>
    </lineage>
</organism>
<feature type="compositionally biased region" description="Polar residues" evidence="1">
    <location>
        <begin position="615"/>
        <end position="630"/>
    </location>
</feature>
<dbReference type="Pfam" id="PF00226">
    <property type="entry name" value="DnaJ"/>
    <property type="match status" value="1"/>
</dbReference>
<dbReference type="Pfam" id="PF14308">
    <property type="entry name" value="DnaJ-X"/>
    <property type="match status" value="1"/>
</dbReference>
<dbReference type="InterPro" id="IPR018253">
    <property type="entry name" value="DnaJ_domain_CS"/>
</dbReference>
<dbReference type="EMBL" id="HBHQ01010592">
    <property type="protein sequence ID" value="CAD9815308.1"/>
    <property type="molecule type" value="Transcribed_RNA"/>
</dbReference>
<dbReference type="CDD" id="cd06257">
    <property type="entry name" value="DnaJ"/>
    <property type="match status" value="1"/>
</dbReference>
<dbReference type="PANTHER" id="PTHR44094:SF8">
    <property type="entry name" value="DNAJ HEAT SHOCK N-TERMINAL DOMAIN-CONTAINING PROTEIN-RELATED"/>
    <property type="match status" value="1"/>
</dbReference>
<evidence type="ECO:0000256" key="1">
    <source>
        <dbReference type="SAM" id="MobiDB-lite"/>
    </source>
</evidence>
<dbReference type="EMBL" id="HBHQ01010581">
    <property type="protein sequence ID" value="CAD9815301.1"/>
    <property type="molecule type" value="Transcribed_RNA"/>
</dbReference>
<evidence type="ECO:0000259" key="3">
    <source>
        <dbReference type="PROSITE" id="PS50076"/>
    </source>
</evidence>
<dbReference type="SMART" id="SM00271">
    <property type="entry name" value="DnaJ"/>
    <property type="match status" value="1"/>
</dbReference>
<dbReference type="PROSITE" id="PS00636">
    <property type="entry name" value="DNAJ_1"/>
    <property type="match status" value="1"/>
</dbReference>
<dbReference type="PRINTS" id="PR00625">
    <property type="entry name" value="JDOMAIN"/>
</dbReference>
<feature type="region of interest" description="Disordered" evidence="1">
    <location>
        <begin position="644"/>
        <end position="666"/>
    </location>
</feature>
<dbReference type="InterPro" id="IPR036869">
    <property type="entry name" value="J_dom_sf"/>
</dbReference>
<dbReference type="InterPro" id="IPR026894">
    <property type="entry name" value="DnaJ_X"/>
</dbReference>
<dbReference type="InterPro" id="IPR001623">
    <property type="entry name" value="DnaJ_domain"/>
</dbReference>
<evidence type="ECO:0000313" key="4">
    <source>
        <dbReference type="EMBL" id="CAD9815301.1"/>
    </source>
</evidence>
<protein>
    <recommendedName>
        <fullName evidence="3">J domain-containing protein</fullName>
    </recommendedName>
</protein>
<feature type="compositionally biased region" description="Basic and acidic residues" evidence="1">
    <location>
        <begin position="650"/>
        <end position="660"/>
    </location>
</feature>
<dbReference type="Gene3D" id="1.10.287.110">
    <property type="entry name" value="DnaJ domain"/>
    <property type="match status" value="1"/>
</dbReference>
<feature type="transmembrane region" description="Helical" evidence="2">
    <location>
        <begin position="123"/>
        <end position="143"/>
    </location>
</feature>
<dbReference type="AlphaFoldDB" id="A0A6T7H6P4"/>
<feature type="compositionally biased region" description="Basic residues" evidence="1">
    <location>
        <begin position="72"/>
        <end position="82"/>
    </location>
</feature>
<keyword evidence="2" id="KW-1133">Transmembrane helix</keyword>
<sequence>MPNNLFQTRKMMRKPAEPYHVVLAIVMASVVLASSSGSGHDSSVWNPPRLFVTANGDTHTATLDELKQKRRNARLQQGRRHQPHEDQQEQYDDASSFSEQYASFDMVSTGISSMRQPRDIWEGIGLAVKSVSIGSVSGLALLAGGLKVGFSLAGVVGGVVGGILGAISGAVALLCGFVNGGYQLLQGVRRTPQAFRSSREGMIWNMHLQAWELYNLDEEAKELSHSHQDGKNRSGHVKNVELYDLLGVETDATPAQIKRGYYREARNVHPDKNPDNVVEADEKFRKVSVAYQTLIDDKKRAAYDARGSIDENESMIDFDPYVFFAVFFGTSDLVDSYIGDLEIASFSNNIMKLANTNANNEPSNFDMNQFFELWSDSSRTRQVDIALHLRTQMQPFVEGHQSREEFTKWCRQEALDMAEKNVAFGGTFLSTIGSNLKMEAKHFLGSNASFLGLKGLAVSIQKRAQGTGTKWTMLKKTFNTGRVTWDAYTTSLKEDPSITTQGGSSRARRTKPERGTEHDDETTTLVMDQALFISKMEKSLPMVMELVWAYNVQDIGKCLRAACQKLFYDSGAPSKKVLIKRAEATLILGQEFMALGTKISNSNNNNNNKGKDETGANTDTSHKNTCTQEANDIKARAEVAIRVAMGQTSKGDDSEEMIHETKRRQQ</sequence>
<dbReference type="SUPFAM" id="SSF46565">
    <property type="entry name" value="Chaperone J-domain"/>
    <property type="match status" value="1"/>
</dbReference>
<keyword evidence="2" id="KW-0812">Transmembrane</keyword>
<feature type="region of interest" description="Disordered" evidence="1">
    <location>
        <begin position="599"/>
        <end position="631"/>
    </location>
</feature>
<feature type="region of interest" description="Disordered" evidence="1">
    <location>
        <begin position="72"/>
        <end position="92"/>
    </location>
</feature>
<feature type="region of interest" description="Disordered" evidence="1">
    <location>
        <begin position="494"/>
        <end position="520"/>
    </location>
</feature>
<accession>A0A6T7H6P4</accession>
<evidence type="ECO:0000313" key="5">
    <source>
        <dbReference type="EMBL" id="CAD9815308.1"/>
    </source>
</evidence>
<keyword evidence="2" id="KW-0472">Membrane</keyword>
<feature type="transmembrane region" description="Helical" evidence="2">
    <location>
        <begin position="150"/>
        <end position="174"/>
    </location>
</feature>
<feature type="compositionally biased region" description="Polar residues" evidence="1">
    <location>
        <begin position="494"/>
        <end position="504"/>
    </location>
</feature>
<dbReference type="InterPro" id="IPR052423">
    <property type="entry name" value="EMIR"/>
</dbReference>
<evidence type="ECO:0000256" key="2">
    <source>
        <dbReference type="SAM" id="Phobius"/>
    </source>
</evidence>
<gene>
    <name evidence="4" type="ORF">ASEP1449_LOCUS7127</name>
    <name evidence="5" type="ORF">ASEP1449_LOCUS7134</name>
</gene>
<proteinExistence type="predicted"/>
<dbReference type="PANTHER" id="PTHR44094">
    <property type="entry name" value="DNAJ HEAT SHOCK N-TERMINAL DOMAIN-CONTAINING PROTEIN"/>
    <property type="match status" value="1"/>
</dbReference>
<dbReference type="PROSITE" id="PS50076">
    <property type="entry name" value="DNAJ_2"/>
    <property type="match status" value="1"/>
</dbReference>